<evidence type="ECO:0000256" key="1">
    <source>
        <dbReference type="ARBA" id="ARBA00023125"/>
    </source>
</evidence>
<dbReference type="EMBL" id="AGEG01000016">
    <property type="protein sequence ID" value="EHR36212.1"/>
    <property type="molecule type" value="Genomic_DNA"/>
</dbReference>
<evidence type="ECO:0000313" key="4">
    <source>
        <dbReference type="EMBL" id="EHR36212.1"/>
    </source>
</evidence>
<protein>
    <recommendedName>
        <fullName evidence="3">HTH cro/C1-type domain-containing protein</fullName>
    </recommendedName>
</protein>
<dbReference type="HOGENOM" id="CLU_066192_2_9_9"/>
<dbReference type="RefSeq" id="WP_006309706.1">
    <property type="nucleotide sequence ID" value="NZ_JH601133.1"/>
</dbReference>
<dbReference type="PANTHER" id="PTHR46558">
    <property type="entry name" value="TRACRIPTIONAL REGULATORY PROTEIN-RELATED-RELATED"/>
    <property type="match status" value="1"/>
</dbReference>
<dbReference type="Pfam" id="PF01381">
    <property type="entry name" value="HTH_3"/>
    <property type="match status" value="1"/>
</dbReference>
<dbReference type="SUPFAM" id="SSF47413">
    <property type="entry name" value="lambda repressor-like DNA-binding domains"/>
    <property type="match status" value="1"/>
</dbReference>
<dbReference type="eggNOG" id="COG1476">
    <property type="taxonomic scope" value="Bacteria"/>
</dbReference>
<gene>
    <name evidence="4" type="ORF">HMPREF9708_01473</name>
</gene>
<feature type="transmembrane region" description="Helical" evidence="2">
    <location>
        <begin position="112"/>
        <end position="131"/>
    </location>
</feature>
<accession>H3NKT4</accession>
<feature type="transmembrane region" description="Helical" evidence="2">
    <location>
        <begin position="84"/>
        <end position="106"/>
    </location>
</feature>
<evidence type="ECO:0000259" key="3">
    <source>
        <dbReference type="PROSITE" id="PS50943"/>
    </source>
</evidence>
<dbReference type="STRING" id="883113.HMPREF9708_01473"/>
<keyword evidence="1" id="KW-0238">DNA-binding</keyword>
<proteinExistence type="predicted"/>
<dbReference type="OrthoDB" id="9805856at2"/>
<dbReference type="PANTHER" id="PTHR46558:SF13">
    <property type="entry name" value="HTH-TYPE TRANSCRIPTIONAL REGULATOR IMMR"/>
    <property type="match status" value="1"/>
</dbReference>
<keyword evidence="2" id="KW-1133">Transmembrane helix</keyword>
<keyword evidence="2" id="KW-0472">Membrane</keyword>
<feature type="domain" description="HTH cro/C1-type" evidence="3">
    <location>
        <begin position="7"/>
        <end position="61"/>
    </location>
</feature>
<evidence type="ECO:0000313" key="5">
    <source>
        <dbReference type="Proteomes" id="UP000006190"/>
    </source>
</evidence>
<dbReference type="Gene3D" id="1.10.260.40">
    <property type="entry name" value="lambda repressor-like DNA-binding domains"/>
    <property type="match status" value="1"/>
</dbReference>
<dbReference type="PROSITE" id="PS50943">
    <property type="entry name" value="HTH_CROC1"/>
    <property type="match status" value="1"/>
</dbReference>
<organism evidence="4 5">
    <name type="scientific">Facklamia languida CCUG 37842</name>
    <dbReference type="NCBI Taxonomy" id="883113"/>
    <lineage>
        <taxon>Bacteria</taxon>
        <taxon>Bacillati</taxon>
        <taxon>Bacillota</taxon>
        <taxon>Bacilli</taxon>
        <taxon>Lactobacillales</taxon>
        <taxon>Aerococcaceae</taxon>
        <taxon>Facklamia</taxon>
    </lineage>
</organism>
<comment type="caution">
    <text evidence="4">The sequence shown here is derived from an EMBL/GenBank/DDBJ whole genome shotgun (WGS) entry which is preliminary data.</text>
</comment>
<reference evidence="4 5" key="1">
    <citation type="submission" date="2012-01" db="EMBL/GenBank/DDBJ databases">
        <title>The Genome Sequence of Facklamia languida CCUG 37842.</title>
        <authorList>
            <consortium name="The Broad Institute Genome Sequencing Platform"/>
            <person name="Earl A."/>
            <person name="Ward D."/>
            <person name="Feldgarden M."/>
            <person name="Gevers D."/>
            <person name="Huys G."/>
            <person name="Young S.K."/>
            <person name="Zeng Q."/>
            <person name="Gargeya S."/>
            <person name="Fitzgerald M."/>
            <person name="Haas B."/>
            <person name="Abouelleil A."/>
            <person name="Alvarado L."/>
            <person name="Arachchi H.M."/>
            <person name="Berlin A."/>
            <person name="Chapman S.B."/>
            <person name="Gearin G."/>
            <person name="Goldberg J."/>
            <person name="Griggs A."/>
            <person name="Gujja S."/>
            <person name="Hansen M."/>
            <person name="Heiman D."/>
            <person name="Howarth C."/>
            <person name="Larimer J."/>
            <person name="Lui A."/>
            <person name="MacDonald P.J.P."/>
            <person name="McCowen C."/>
            <person name="Montmayeur A."/>
            <person name="Murphy C."/>
            <person name="Neiman D."/>
            <person name="Pearson M."/>
            <person name="Priest M."/>
            <person name="Roberts A."/>
            <person name="Saif S."/>
            <person name="Shea T."/>
            <person name="Sisk P."/>
            <person name="Stolte C."/>
            <person name="Sykes S."/>
            <person name="Wortman J."/>
            <person name="Nusbaum C."/>
            <person name="Birren B."/>
        </authorList>
    </citation>
    <scope>NUCLEOTIDE SEQUENCE [LARGE SCALE GENOMIC DNA]</scope>
    <source>
        <strain evidence="4 5">CCUG 37842</strain>
    </source>
</reference>
<dbReference type="GO" id="GO:0003677">
    <property type="term" value="F:DNA binding"/>
    <property type="evidence" value="ECO:0007669"/>
    <property type="project" value="UniProtKB-KW"/>
</dbReference>
<name>H3NKT4_9LACT</name>
<sequence>MTIGELLKEARLQAGMTQEKVAEAIGVSRQSISNWENDKTYPDVINVIALSELYQVSLDYLLKGSKDYMKHLDESTDIVKSNKALIRSIVLGVLAILFILLISQWIPFQVTLVALFIVSLTLASMIYFEIIRRF</sequence>
<dbReference type="AlphaFoldDB" id="H3NKT4"/>
<dbReference type="InterPro" id="IPR001387">
    <property type="entry name" value="Cro/C1-type_HTH"/>
</dbReference>
<keyword evidence="2" id="KW-0812">Transmembrane</keyword>
<dbReference type="PATRIC" id="fig|883113.3.peg.1474"/>
<dbReference type="InterPro" id="IPR010982">
    <property type="entry name" value="Lambda_DNA-bd_dom_sf"/>
</dbReference>
<keyword evidence="5" id="KW-1185">Reference proteome</keyword>
<dbReference type="CDD" id="cd00093">
    <property type="entry name" value="HTH_XRE"/>
    <property type="match status" value="1"/>
</dbReference>
<dbReference type="Proteomes" id="UP000006190">
    <property type="component" value="Unassembled WGS sequence"/>
</dbReference>
<evidence type="ECO:0000256" key="2">
    <source>
        <dbReference type="SAM" id="Phobius"/>
    </source>
</evidence>
<dbReference type="SMART" id="SM00530">
    <property type="entry name" value="HTH_XRE"/>
    <property type="match status" value="1"/>
</dbReference>